<evidence type="ECO:0000313" key="3">
    <source>
        <dbReference type="Proteomes" id="UP001458880"/>
    </source>
</evidence>
<dbReference type="AlphaFoldDB" id="A0AAW1IF78"/>
<sequence length="133" mass="15177">MRETTRRPTTRSRSSTTDVTEEFSKLCTKLTNSQQQVDRERGKRHEESLESARTNTKLARNKAPLSEKDINTQKIYTGTTTKEIMECPMKKQTTKTLVNKNTITIRGQRTDTAIRAEERGKVKKEVGISITTS</sequence>
<proteinExistence type="predicted"/>
<name>A0AAW1IF78_POPJA</name>
<accession>A0AAW1IF78</accession>
<dbReference type="Proteomes" id="UP001458880">
    <property type="component" value="Unassembled WGS sequence"/>
</dbReference>
<feature type="compositionally biased region" description="Basic and acidic residues" evidence="1">
    <location>
        <begin position="37"/>
        <end position="50"/>
    </location>
</feature>
<comment type="caution">
    <text evidence="2">The sequence shown here is derived from an EMBL/GenBank/DDBJ whole genome shotgun (WGS) entry which is preliminary data.</text>
</comment>
<evidence type="ECO:0000256" key="1">
    <source>
        <dbReference type="SAM" id="MobiDB-lite"/>
    </source>
</evidence>
<dbReference type="EMBL" id="JASPKY010000606">
    <property type="protein sequence ID" value="KAK9688100.1"/>
    <property type="molecule type" value="Genomic_DNA"/>
</dbReference>
<keyword evidence="3" id="KW-1185">Reference proteome</keyword>
<evidence type="ECO:0000313" key="2">
    <source>
        <dbReference type="EMBL" id="KAK9688100.1"/>
    </source>
</evidence>
<reference evidence="2 3" key="1">
    <citation type="journal article" date="2024" name="BMC Genomics">
        <title>De novo assembly and annotation of Popillia japonica's genome with initial clues to its potential as an invasive pest.</title>
        <authorList>
            <person name="Cucini C."/>
            <person name="Boschi S."/>
            <person name="Funari R."/>
            <person name="Cardaioli E."/>
            <person name="Iannotti N."/>
            <person name="Marturano G."/>
            <person name="Paoli F."/>
            <person name="Bruttini M."/>
            <person name="Carapelli A."/>
            <person name="Frati F."/>
            <person name="Nardi F."/>
        </authorList>
    </citation>
    <scope>NUCLEOTIDE SEQUENCE [LARGE SCALE GENOMIC DNA]</scope>
    <source>
        <strain evidence="2">DMR45628</strain>
    </source>
</reference>
<protein>
    <submittedName>
        <fullName evidence="2">Uncharacterized protein</fullName>
    </submittedName>
</protein>
<feature type="region of interest" description="Disordered" evidence="1">
    <location>
        <begin position="1"/>
        <end position="66"/>
    </location>
</feature>
<organism evidence="2 3">
    <name type="scientific">Popillia japonica</name>
    <name type="common">Japanese beetle</name>
    <dbReference type="NCBI Taxonomy" id="7064"/>
    <lineage>
        <taxon>Eukaryota</taxon>
        <taxon>Metazoa</taxon>
        <taxon>Ecdysozoa</taxon>
        <taxon>Arthropoda</taxon>
        <taxon>Hexapoda</taxon>
        <taxon>Insecta</taxon>
        <taxon>Pterygota</taxon>
        <taxon>Neoptera</taxon>
        <taxon>Endopterygota</taxon>
        <taxon>Coleoptera</taxon>
        <taxon>Polyphaga</taxon>
        <taxon>Scarabaeiformia</taxon>
        <taxon>Scarabaeidae</taxon>
        <taxon>Rutelinae</taxon>
        <taxon>Popillia</taxon>
    </lineage>
</organism>
<gene>
    <name evidence="2" type="ORF">QE152_g35787</name>
</gene>